<dbReference type="PANTHER" id="PTHR16027:SF6">
    <property type="entry name" value="DILUTE DOMAIN-CONTAINING PROTEIN"/>
    <property type="match status" value="1"/>
</dbReference>
<dbReference type="Proteomes" id="UP000886595">
    <property type="component" value="Unassembled WGS sequence"/>
</dbReference>
<dbReference type="Pfam" id="PF01843">
    <property type="entry name" value="DIL"/>
    <property type="match status" value="1"/>
</dbReference>
<organism evidence="2 3">
    <name type="scientific">Brassica carinata</name>
    <name type="common">Ethiopian mustard</name>
    <name type="synonym">Abyssinian cabbage</name>
    <dbReference type="NCBI Taxonomy" id="52824"/>
    <lineage>
        <taxon>Eukaryota</taxon>
        <taxon>Viridiplantae</taxon>
        <taxon>Streptophyta</taxon>
        <taxon>Embryophyta</taxon>
        <taxon>Tracheophyta</taxon>
        <taxon>Spermatophyta</taxon>
        <taxon>Magnoliopsida</taxon>
        <taxon>eudicotyledons</taxon>
        <taxon>Gunneridae</taxon>
        <taxon>Pentapetalae</taxon>
        <taxon>rosids</taxon>
        <taxon>malvids</taxon>
        <taxon>Brassicales</taxon>
        <taxon>Brassicaceae</taxon>
        <taxon>Brassiceae</taxon>
        <taxon>Brassica</taxon>
    </lineage>
</organism>
<keyword evidence="3" id="KW-1185">Reference proteome</keyword>
<name>A0A8X8B041_BRACI</name>
<dbReference type="AlphaFoldDB" id="A0A8X8B041"/>
<dbReference type="PANTHER" id="PTHR16027">
    <property type="entry name" value="DILUTE DOMAIN-CONTAINING PROTEIN YPR089W"/>
    <property type="match status" value="1"/>
</dbReference>
<gene>
    <name evidence="2" type="ORF">Bca52824_019139</name>
</gene>
<sequence length="199" mass="22565">MTQGDSPAKEGQAAKLSAENSPANSWQSIIGLLNHNLITWKKNYVPPFLVQKIFSQTFQYINVQLFNSLLLEQEYCTFNMGKEVKEGLNEFDSWCSQATEEFVGSSWEELKPTRQAVVLLVSELKSTITYDDLTTNLCPVLSTQQLYRICTLCNNEDHNNHKVSSEFFPKSVLKLNVCGGSLCSFHFCYLYIKKPQAGI</sequence>
<dbReference type="EMBL" id="JAAMPC010000004">
    <property type="protein sequence ID" value="KAG2316017.1"/>
    <property type="molecule type" value="Genomic_DNA"/>
</dbReference>
<dbReference type="PROSITE" id="PS51126">
    <property type="entry name" value="DILUTE"/>
    <property type="match status" value="1"/>
</dbReference>
<evidence type="ECO:0000313" key="2">
    <source>
        <dbReference type="EMBL" id="KAG2316017.1"/>
    </source>
</evidence>
<protein>
    <recommendedName>
        <fullName evidence="1">Dilute domain-containing protein</fullName>
    </recommendedName>
</protein>
<dbReference type="SMART" id="SM01132">
    <property type="entry name" value="DIL"/>
    <property type="match status" value="1"/>
</dbReference>
<comment type="caution">
    <text evidence="2">The sequence shown here is derived from an EMBL/GenBank/DDBJ whole genome shotgun (WGS) entry which is preliminary data.</text>
</comment>
<accession>A0A8X8B041</accession>
<feature type="domain" description="Dilute" evidence="1">
    <location>
        <begin position="1"/>
        <end position="177"/>
    </location>
</feature>
<proteinExistence type="predicted"/>
<dbReference type="InterPro" id="IPR002710">
    <property type="entry name" value="Dilute_dom"/>
</dbReference>
<reference evidence="2 3" key="1">
    <citation type="submission" date="2020-02" db="EMBL/GenBank/DDBJ databases">
        <authorList>
            <person name="Ma Q."/>
            <person name="Huang Y."/>
            <person name="Song X."/>
            <person name="Pei D."/>
        </authorList>
    </citation>
    <scope>NUCLEOTIDE SEQUENCE [LARGE SCALE GENOMIC DNA]</scope>
    <source>
        <strain evidence="2">Sxm20200214</strain>
        <tissue evidence="2">Leaf</tissue>
    </source>
</reference>
<evidence type="ECO:0000259" key="1">
    <source>
        <dbReference type="PROSITE" id="PS51126"/>
    </source>
</evidence>
<evidence type="ECO:0000313" key="3">
    <source>
        <dbReference type="Proteomes" id="UP000886595"/>
    </source>
</evidence>
<dbReference type="OrthoDB" id="6108017at2759"/>
<dbReference type="InterPro" id="IPR052072">
    <property type="entry name" value="Vascular_dev_regulator"/>
</dbReference>